<reference evidence="3 4" key="1">
    <citation type="submission" date="2023-09" db="EMBL/GenBank/DDBJ databases">
        <title>Demequina sp. a novel bacteria isolated from Capsicum annuum.</title>
        <authorList>
            <person name="Humaira Z."/>
            <person name="Lee J."/>
            <person name="Cho D."/>
        </authorList>
    </citation>
    <scope>NUCLEOTIDE SEQUENCE [LARGE SCALE GENOMIC DNA]</scope>
    <source>
        <strain evidence="3 4">OYTSA14</strain>
    </source>
</reference>
<sequence length="205" mass="21186">MRRILTVAAACALVLTGCSGAAESTTPSASPTSPATATSSPSATPEPSASALALPQAFCDDAQQLYDRDLAISQALSGLDTSAMSAAQLADPQIYRLYIDSIDLNGWSSWRALYEQASADSDSPQMQQWISVIVAATDAQFTAYTQAAGSSSTLSEWFTQVSDIVAQQDPIEATGNEALLASDASLTACGVPLSVSAGEILGFYS</sequence>
<evidence type="ECO:0000256" key="2">
    <source>
        <dbReference type="SAM" id="SignalP"/>
    </source>
</evidence>
<feature type="region of interest" description="Disordered" evidence="1">
    <location>
        <begin position="22"/>
        <end position="48"/>
    </location>
</feature>
<evidence type="ECO:0000256" key="1">
    <source>
        <dbReference type="SAM" id="MobiDB-lite"/>
    </source>
</evidence>
<organism evidence="3 4">
    <name type="scientific">Demequina capsici</name>
    <dbReference type="NCBI Taxonomy" id="3075620"/>
    <lineage>
        <taxon>Bacteria</taxon>
        <taxon>Bacillati</taxon>
        <taxon>Actinomycetota</taxon>
        <taxon>Actinomycetes</taxon>
        <taxon>Micrococcales</taxon>
        <taxon>Demequinaceae</taxon>
        <taxon>Demequina</taxon>
    </lineage>
</organism>
<proteinExistence type="predicted"/>
<evidence type="ECO:0000313" key="4">
    <source>
        <dbReference type="Proteomes" id="UP001304125"/>
    </source>
</evidence>
<dbReference type="RefSeq" id="WP_313496051.1">
    <property type="nucleotide sequence ID" value="NZ_CP134879.1"/>
</dbReference>
<evidence type="ECO:0000313" key="3">
    <source>
        <dbReference type="EMBL" id="WNM23269.1"/>
    </source>
</evidence>
<accession>A0AA96F4D1</accession>
<dbReference type="Proteomes" id="UP001304125">
    <property type="component" value="Chromosome"/>
</dbReference>
<keyword evidence="4" id="KW-1185">Reference proteome</keyword>
<feature type="chain" id="PRO_5041640449" description="Lipoprotein" evidence="2">
    <location>
        <begin position="22"/>
        <end position="205"/>
    </location>
</feature>
<keyword evidence="2" id="KW-0732">Signal</keyword>
<gene>
    <name evidence="3" type="ORF">RN606_07795</name>
</gene>
<dbReference type="PROSITE" id="PS51257">
    <property type="entry name" value="PROKAR_LIPOPROTEIN"/>
    <property type="match status" value="1"/>
</dbReference>
<evidence type="ECO:0008006" key="5">
    <source>
        <dbReference type="Google" id="ProtNLM"/>
    </source>
</evidence>
<feature type="signal peptide" evidence="2">
    <location>
        <begin position="1"/>
        <end position="21"/>
    </location>
</feature>
<name>A0AA96F4D1_9MICO</name>
<dbReference type="EMBL" id="CP134879">
    <property type="protein sequence ID" value="WNM23269.1"/>
    <property type="molecule type" value="Genomic_DNA"/>
</dbReference>
<protein>
    <recommendedName>
        <fullName evidence="5">Lipoprotein</fullName>
    </recommendedName>
</protein>
<dbReference type="AlphaFoldDB" id="A0AA96F4D1"/>